<accession>Q56279</accession>
<reference evidence="1" key="1">
    <citation type="journal article" date="1988" name="Proc. Natl. Acad. Sci. U.S.A.">
        <title>IST2: an insertion sequence from Thiobacillus ferrooxidans.</title>
        <authorList>
            <person name="Yates J.R."/>
            <person name="Cunningham R.P."/>
            <person name="Holmes D.S."/>
        </authorList>
    </citation>
    <scope>NUCLEOTIDE SEQUENCE</scope>
    <source>
        <strain evidence="1">ATCC 19859</strain>
    </source>
</reference>
<name>Q56279_ACIFR</name>
<protein>
    <submittedName>
        <fullName evidence="1">Uncharacterized protein</fullName>
    </submittedName>
</protein>
<evidence type="ECO:0000313" key="1">
    <source>
        <dbReference type="EMBL" id="AAA27373.1"/>
    </source>
</evidence>
<dbReference type="EMBL" id="J03859">
    <property type="protein sequence ID" value="AAA27373.1"/>
    <property type="molecule type" value="Genomic_DNA"/>
</dbReference>
<proteinExistence type="predicted"/>
<sequence length="162" mass="17912">MPPVFGRKIIESEQFSPIFFQFSHSLGILCLVIAHKHVQCFFRSLAIGGHPDFLQRCLGFALLGFGKFVENVGGLMHPAALLTSFGIGFIQCGPKPHGTIPNGEQRGRLQTARLQVTQDLQPGSFGFAQAVTDHDQLFLALCRHADNHQQADTRILSARRFV</sequence>
<dbReference type="AlphaFoldDB" id="Q56279"/>
<organism evidence="1">
    <name type="scientific">Acidithiobacillus ferrooxidans</name>
    <name type="common">Thiobacillus ferrooxidans</name>
    <dbReference type="NCBI Taxonomy" id="920"/>
    <lineage>
        <taxon>Bacteria</taxon>
        <taxon>Pseudomonadati</taxon>
        <taxon>Pseudomonadota</taxon>
        <taxon>Acidithiobacillia</taxon>
        <taxon>Acidithiobacillales</taxon>
        <taxon>Acidithiobacillaceae</taxon>
        <taxon>Acidithiobacillus</taxon>
    </lineage>
</organism>